<protein>
    <submittedName>
        <fullName evidence="2">CpXC motif protein</fullName>
    </submittedName>
</protein>
<name>A0A4R7ZTV1_9FIRM</name>
<proteinExistence type="predicted"/>
<evidence type="ECO:0000259" key="1">
    <source>
        <dbReference type="Pfam" id="PF14353"/>
    </source>
</evidence>
<accession>A0A4R7ZTV1</accession>
<dbReference type="AlphaFoldDB" id="A0A4R7ZTV1"/>
<dbReference type="Pfam" id="PF14353">
    <property type="entry name" value="CpXC"/>
    <property type="match status" value="1"/>
</dbReference>
<organism evidence="2 3">
    <name type="scientific">Breznakia blatticola</name>
    <dbReference type="NCBI Taxonomy" id="1754012"/>
    <lineage>
        <taxon>Bacteria</taxon>
        <taxon>Bacillati</taxon>
        <taxon>Bacillota</taxon>
        <taxon>Erysipelotrichia</taxon>
        <taxon>Erysipelotrichales</taxon>
        <taxon>Erysipelotrichaceae</taxon>
        <taxon>Breznakia</taxon>
    </lineage>
</organism>
<comment type="caution">
    <text evidence="2">The sequence shown here is derived from an EMBL/GenBank/DDBJ whole genome shotgun (WGS) entry which is preliminary data.</text>
</comment>
<evidence type="ECO:0000313" key="3">
    <source>
        <dbReference type="Proteomes" id="UP000294743"/>
    </source>
</evidence>
<dbReference type="InterPro" id="IPR025682">
    <property type="entry name" value="CpXC_dom"/>
</dbReference>
<reference evidence="2 3" key="1">
    <citation type="submission" date="2019-03" db="EMBL/GenBank/DDBJ databases">
        <title>Genomic Encyclopedia of Type Strains, Phase IV (KMG-IV): sequencing the most valuable type-strain genomes for metagenomic binning, comparative biology and taxonomic classification.</title>
        <authorList>
            <person name="Goeker M."/>
        </authorList>
    </citation>
    <scope>NUCLEOTIDE SEQUENCE [LARGE SCALE GENOMIC DNA]</scope>
    <source>
        <strain evidence="2 3">DSM 28867</strain>
    </source>
</reference>
<keyword evidence="3" id="KW-1185">Reference proteome</keyword>
<evidence type="ECO:0000313" key="2">
    <source>
        <dbReference type="EMBL" id="TDW20996.1"/>
    </source>
</evidence>
<feature type="domain" description="CpXC" evidence="1">
    <location>
        <begin position="9"/>
        <end position="87"/>
    </location>
</feature>
<dbReference type="EMBL" id="SODD01000009">
    <property type="protein sequence ID" value="TDW20996.1"/>
    <property type="molecule type" value="Genomic_DNA"/>
</dbReference>
<dbReference type="RefSeq" id="WP_166667537.1">
    <property type="nucleotide sequence ID" value="NZ_SODD01000009.1"/>
</dbReference>
<dbReference type="Proteomes" id="UP000294743">
    <property type="component" value="Unassembled WGS sequence"/>
</dbReference>
<sequence>MQEKLFQLVCPTCKQEFYIKRDTIINHEIDENLVPLVTNRSLFVHTCENCKTTFPLDYPVLYYFPKQRMYIGYQLKGEGSITSTYIEASTMDMFVEYVHILQDGIDLEAILPLKDGVLKGYTYDGKDDHQLFFRKEEQLICLKRRD</sequence>
<gene>
    <name evidence="2" type="ORF">EDD63_10931</name>
</gene>